<dbReference type="Proteomes" id="UP000887561">
    <property type="component" value="Unplaced"/>
</dbReference>
<evidence type="ECO:0000313" key="2">
    <source>
        <dbReference type="WBParaSite" id="scaffold16590_cov196.g18316"/>
    </source>
</evidence>
<protein>
    <submittedName>
        <fullName evidence="2">Uncharacterized protein</fullName>
    </submittedName>
</protein>
<dbReference type="WBParaSite" id="scaffold16590_cov196.g18316">
    <property type="protein sequence ID" value="scaffold16590_cov196.g18316"/>
    <property type="gene ID" value="scaffold16590_cov196.g18316"/>
</dbReference>
<name>A0A915LQJ0_MELJA</name>
<proteinExistence type="predicted"/>
<keyword evidence="1" id="KW-1185">Reference proteome</keyword>
<reference evidence="2" key="1">
    <citation type="submission" date="2022-11" db="UniProtKB">
        <authorList>
            <consortium name="WormBaseParasite"/>
        </authorList>
    </citation>
    <scope>IDENTIFICATION</scope>
</reference>
<sequence length="197" mass="22135">IDHIVATENPDGYVVLGVNSVNDGCAISDNSSSIVIYSRMEVVHMLQEICLRKYFFQNLKKIAQILLLSIDYFGIYRQQKLNEDNKGHNRTSRLKENKQVLGSAVVVSIGKFVIIKRFSCGEVILLDLNSGFSMPIFDPKDSEDEQIASDIALCSSEGRSELDQIVVLTSKGRILCFDVKLPFPPVIGDERNEKIFF</sequence>
<evidence type="ECO:0000313" key="1">
    <source>
        <dbReference type="Proteomes" id="UP000887561"/>
    </source>
</evidence>
<dbReference type="AlphaFoldDB" id="A0A915LQJ0"/>
<organism evidence="1 2">
    <name type="scientific">Meloidogyne javanica</name>
    <name type="common">Root-knot nematode worm</name>
    <dbReference type="NCBI Taxonomy" id="6303"/>
    <lineage>
        <taxon>Eukaryota</taxon>
        <taxon>Metazoa</taxon>
        <taxon>Ecdysozoa</taxon>
        <taxon>Nematoda</taxon>
        <taxon>Chromadorea</taxon>
        <taxon>Rhabditida</taxon>
        <taxon>Tylenchina</taxon>
        <taxon>Tylenchomorpha</taxon>
        <taxon>Tylenchoidea</taxon>
        <taxon>Meloidogynidae</taxon>
        <taxon>Meloidogyninae</taxon>
        <taxon>Meloidogyne</taxon>
        <taxon>Meloidogyne incognita group</taxon>
    </lineage>
</organism>
<accession>A0A915LQJ0</accession>